<dbReference type="EMBL" id="UXSR01001624">
    <property type="protein sequence ID" value="VDD78413.1"/>
    <property type="molecule type" value="Genomic_DNA"/>
</dbReference>
<name>A0A0R3UBW7_MESCO</name>
<sequence length="110" mass="11764">MDDSPFVPPGPQELTIIVVFDSNHQHNVRVVVRATVVEANDNPPQIKLQPPSGPGEVLDGTTGLQTLVNLQAPSIDLEDEDVWFHMDSRSAPNGILGIDVTSSTGTPSLL</sequence>
<evidence type="ECO:0000313" key="1">
    <source>
        <dbReference type="EMBL" id="VDD78413.1"/>
    </source>
</evidence>
<accession>A0A0R3UBW7</accession>
<evidence type="ECO:0000313" key="2">
    <source>
        <dbReference type="Proteomes" id="UP000267029"/>
    </source>
</evidence>
<protein>
    <recommendedName>
        <fullName evidence="3">Cadherin domain-containing protein</fullName>
    </recommendedName>
</protein>
<dbReference type="Proteomes" id="UP000267029">
    <property type="component" value="Unassembled WGS sequence"/>
</dbReference>
<proteinExistence type="predicted"/>
<organism evidence="1 2">
    <name type="scientific">Mesocestoides corti</name>
    <name type="common">Flatworm</name>
    <dbReference type="NCBI Taxonomy" id="53468"/>
    <lineage>
        <taxon>Eukaryota</taxon>
        <taxon>Metazoa</taxon>
        <taxon>Spiralia</taxon>
        <taxon>Lophotrochozoa</taxon>
        <taxon>Platyhelminthes</taxon>
        <taxon>Cestoda</taxon>
        <taxon>Eucestoda</taxon>
        <taxon>Cyclophyllidea</taxon>
        <taxon>Mesocestoididae</taxon>
        <taxon>Mesocestoides</taxon>
    </lineage>
</organism>
<evidence type="ECO:0008006" key="3">
    <source>
        <dbReference type="Google" id="ProtNLM"/>
    </source>
</evidence>
<dbReference type="STRING" id="53468.A0A0R3UBW7"/>
<dbReference type="OrthoDB" id="6079678at2759"/>
<keyword evidence="2" id="KW-1185">Reference proteome</keyword>
<dbReference type="AlphaFoldDB" id="A0A0R3UBW7"/>
<reference evidence="1 2" key="1">
    <citation type="submission" date="2018-10" db="EMBL/GenBank/DDBJ databases">
        <authorList>
            <consortium name="Pathogen Informatics"/>
        </authorList>
    </citation>
    <scope>NUCLEOTIDE SEQUENCE [LARGE SCALE GENOMIC DNA]</scope>
</reference>
<gene>
    <name evidence="1" type="ORF">MCOS_LOCUS4416</name>
</gene>